<comment type="caution">
    <text evidence="2">The sequence shown here is derived from an EMBL/GenBank/DDBJ whole genome shotgun (WGS) entry which is preliminary data.</text>
</comment>
<sequence>MSSSMTYKGGRDGISMVTGKRSGATLMTSFTCASCGFVDDIEAPETNVLFSPWDTVTCSSCGTENLICCHCRTVYNAIDKDRMRRHWKRNHKDTSAHAAAQPIGDDEDVIGSTGGDWNYAGVSDSMGGADDSEGSDYDGRSAQETGDEPAIGDSSQPDASNQPDANLVDESEAELDTFQINVALDNLQPAPRSMMNGLPAMKSLPEGVLPIHAFPEVGGREKNSVFFYQEYLGRSLHGRSGGGMQGSAWRAFHKVNSYGAEDILDPRDADFLFETMEHALDSKGQQRENFFGILSRMYERVPKTMTDFINLLAPEQKQRFIDFQAKLETDEKLSGLYDDLCDIRNNSVQVPSTPAEADALLLRGRNSLYGQLPDLTVHTDDAGNAYIKLMDLISVVVAMGVPISYIQDENGLVSDDRDDFNPINGCKAARDILERLREDSSRPFAIRIGLMIFWSDGFQRAYVKQKDNNVWILTVTFLNTVKNSRSKFHTYCLAVGKAGADNSSIVENVLRELEEVEKARSLYCGRTNKIVKCQFAALSYSSDRIERHKLLSTIQLGTFGLRWGWAGMVSSSVPTCNSCFRSKFTPNGRWGGCADCTDWGCEQAYQELETIQHYPKFEVGGPSSPAAPSDRTVNETHHIPKEQSNEWIREGLIYAFYNCTHGETRSGVGAGYRWHKYVAEAYLRSMGIGGSLLKSFWANVKANIANSSAGLDFIPYVHSDSCLLKMPAFINSPMHLVMHGVATDSMEIVHKHLTKLQKLSTFETFANRYLQEIERFRLGYCRTRRLPKTFWLAEDILGLTRIMPCVYGLAFADNLKLTSSESDHHTKTMRSVLQLLNSLHVMVSTLMSPTKSTDIGAIKKSINIFLSCTHRACHFVYGQGDKMWASKGNFLSLLNLPKQIELYGPVRWYWEGSSEAHIHEIKPHLVENLRKTPSYFAAKLSLIFKRKLISWIRKTREGDSNDSEETYRQSKRFYRYAEIDDLRAKLDEALPVSAFQLKGYPGVWAALGNTRDTVEIVALKFIYADIKEYCGMPFFKTHLAENSKASVNKKKLLEAIDFHLILFPFICGQGLVARNNTWHFEGRFALIYEDWDILTTSGKSIPSLSPSLSNKIKGQLSGGVCCHFCT</sequence>
<evidence type="ECO:0000313" key="3">
    <source>
        <dbReference type="Proteomes" id="UP000266841"/>
    </source>
</evidence>
<protein>
    <submittedName>
        <fullName evidence="2">Uncharacterized protein</fullName>
    </submittedName>
</protein>
<evidence type="ECO:0000313" key="2">
    <source>
        <dbReference type="EMBL" id="EJK68844.1"/>
    </source>
</evidence>
<dbReference type="Proteomes" id="UP000266841">
    <property type="component" value="Unassembled WGS sequence"/>
</dbReference>
<gene>
    <name evidence="2" type="ORF">THAOC_09946</name>
</gene>
<accession>K0SV65</accession>
<proteinExistence type="predicted"/>
<keyword evidence="3" id="KW-1185">Reference proteome</keyword>
<dbReference type="EMBL" id="AGNL01010795">
    <property type="protein sequence ID" value="EJK68844.1"/>
    <property type="molecule type" value="Genomic_DNA"/>
</dbReference>
<reference evidence="2 3" key="1">
    <citation type="journal article" date="2012" name="Genome Biol.">
        <title>Genome and low-iron response of an oceanic diatom adapted to chronic iron limitation.</title>
        <authorList>
            <person name="Lommer M."/>
            <person name="Specht M."/>
            <person name="Roy A.S."/>
            <person name="Kraemer L."/>
            <person name="Andreson R."/>
            <person name="Gutowska M.A."/>
            <person name="Wolf J."/>
            <person name="Bergner S.V."/>
            <person name="Schilhabel M.B."/>
            <person name="Klostermeier U.C."/>
            <person name="Beiko R.G."/>
            <person name="Rosenstiel P."/>
            <person name="Hippler M."/>
            <person name="Laroche J."/>
        </authorList>
    </citation>
    <scope>NUCLEOTIDE SEQUENCE [LARGE SCALE GENOMIC DNA]</scope>
    <source>
        <strain evidence="2 3">CCMP1005</strain>
    </source>
</reference>
<dbReference type="AlphaFoldDB" id="K0SV65"/>
<feature type="region of interest" description="Disordered" evidence="1">
    <location>
        <begin position="621"/>
        <end position="640"/>
    </location>
</feature>
<name>K0SV65_THAOC</name>
<feature type="region of interest" description="Disordered" evidence="1">
    <location>
        <begin position="89"/>
        <end position="165"/>
    </location>
</feature>
<feature type="compositionally biased region" description="Polar residues" evidence="1">
    <location>
        <begin position="153"/>
        <end position="164"/>
    </location>
</feature>
<organism evidence="2 3">
    <name type="scientific">Thalassiosira oceanica</name>
    <name type="common">Marine diatom</name>
    <dbReference type="NCBI Taxonomy" id="159749"/>
    <lineage>
        <taxon>Eukaryota</taxon>
        <taxon>Sar</taxon>
        <taxon>Stramenopiles</taxon>
        <taxon>Ochrophyta</taxon>
        <taxon>Bacillariophyta</taxon>
        <taxon>Coscinodiscophyceae</taxon>
        <taxon>Thalassiosirophycidae</taxon>
        <taxon>Thalassiosirales</taxon>
        <taxon>Thalassiosiraceae</taxon>
        <taxon>Thalassiosira</taxon>
    </lineage>
</organism>
<evidence type="ECO:0000256" key="1">
    <source>
        <dbReference type="SAM" id="MobiDB-lite"/>
    </source>
</evidence>